<evidence type="ECO:0000313" key="1">
    <source>
        <dbReference type="EMBL" id="RPB00903.1"/>
    </source>
</evidence>
<dbReference type="OrthoDB" id="5292349at2759"/>
<evidence type="ECO:0008006" key="3">
    <source>
        <dbReference type="Google" id="ProtNLM"/>
    </source>
</evidence>
<dbReference type="STRING" id="1336337.A0A3N4JRH5"/>
<gene>
    <name evidence="1" type="ORF">L873DRAFT_1842857</name>
</gene>
<dbReference type="GO" id="GO:0003676">
    <property type="term" value="F:nucleic acid binding"/>
    <property type="evidence" value="ECO:0007669"/>
    <property type="project" value="InterPro"/>
</dbReference>
<evidence type="ECO:0000313" key="2">
    <source>
        <dbReference type="Proteomes" id="UP000276215"/>
    </source>
</evidence>
<accession>A0A3N4JRH5</accession>
<dbReference type="EMBL" id="ML120377">
    <property type="protein sequence ID" value="RPB00903.1"/>
    <property type="molecule type" value="Genomic_DNA"/>
</dbReference>
<proteinExistence type="predicted"/>
<name>A0A3N4JRH5_9PEZI</name>
<reference evidence="1 2" key="1">
    <citation type="journal article" date="2018" name="Nat. Ecol. Evol.">
        <title>Pezizomycetes genomes reveal the molecular basis of ectomycorrhizal truffle lifestyle.</title>
        <authorList>
            <person name="Murat C."/>
            <person name="Payen T."/>
            <person name="Noel B."/>
            <person name="Kuo A."/>
            <person name="Morin E."/>
            <person name="Chen J."/>
            <person name="Kohler A."/>
            <person name="Krizsan K."/>
            <person name="Balestrini R."/>
            <person name="Da Silva C."/>
            <person name="Montanini B."/>
            <person name="Hainaut M."/>
            <person name="Levati E."/>
            <person name="Barry K.W."/>
            <person name="Belfiori B."/>
            <person name="Cichocki N."/>
            <person name="Clum A."/>
            <person name="Dockter R.B."/>
            <person name="Fauchery L."/>
            <person name="Guy J."/>
            <person name="Iotti M."/>
            <person name="Le Tacon F."/>
            <person name="Lindquist E.A."/>
            <person name="Lipzen A."/>
            <person name="Malagnac F."/>
            <person name="Mello A."/>
            <person name="Molinier V."/>
            <person name="Miyauchi S."/>
            <person name="Poulain J."/>
            <person name="Riccioni C."/>
            <person name="Rubini A."/>
            <person name="Sitrit Y."/>
            <person name="Splivallo R."/>
            <person name="Traeger S."/>
            <person name="Wang M."/>
            <person name="Zifcakova L."/>
            <person name="Wipf D."/>
            <person name="Zambonelli A."/>
            <person name="Paolocci F."/>
            <person name="Nowrousian M."/>
            <person name="Ottonello S."/>
            <person name="Baldrian P."/>
            <person name="Spatafora J.W."/>
            <person name="Henrissat B."/>
            <person name="Nagy L.G."/>
            <person name="Aury J.M."/>
            <person name="Wincker P."/>
            <person name="Grigoriev I.V."/>
            <person name="Bonfante P."/>
            <person name="Martin F.M."/>
        </authorList>
    </citation>
    <scope>NUCLEOTIDE SEQUENCE [LARGE SCALE GENOMIC DNA]</scope>
    <source>
        <strain evidence="1 2">120613-1</strain>
    </source>
</reference>
<dbReference type="Proteomes" id="UP000276215">
    <property type="component" value="Unassembled WGS sequence"/>
</dbReference>
<organism evidence="1 2">
    <name type="scientific">Choiromyces venosus 120613-1</name>
    <dbReference type="NCBI Taxonomy" id="1336337"/>
    <lineage>
        <taxon>Eukaryota</taxon>
        <taxon>Fungi</taxon>
        <taxon>Dikarya</taxon>
        <taxon>Ascomycota</taxon>
        <taxon>Pezizomycotina</taxon>
        <taxon>Pezizomycetes</taxon>
        <taxon>Pezizales</taxon>
        <taxon>Tuberaceae</taxon>
        <taxon>Choiromyces</taxon>
    </lineage>
</organism>
<protein>
    <recommendedName>
        <fullName evidence="3">Tc1-like transposase DDE domain-containing protein</fullName>
    </recommendedName>
</protein>
<keyword evidence="2" id="KW-1185">Reference proteome</keyword>
<dbReference type="AlphaFoldDB" id="A0A3N4JRH5"/>
<dbReference type="Gene3D" id="3.30.420.10">
    <property type="entry name" value="Ribonuclease H-like superfamily/Ribonuclease H"/>
    <property type="match status" value="1"/>
</dbReference>
<sequence>MWVKGTYSSESEWSFRKIAAELEEKIALKSFIKENKRNRRLSWEDIKEVKRLKASFRTIRKAAKGVNLNKRKPHKKGCTPKIYQLDLVDLNLGREDPVLIPFWHEYCERFGWTKVVEDSVLGHQRFSTKCRKKNKSLDLNLIENIWRDIEAYLEKRYRRVASREELIRAVEEAWKTIPDGRFMDLCRGMPEWVKEIIKRKGYYTHY</sequence>
<dbReference type="InterPro" id="IPR036397">
    <property type="entry name" value="RNaseH_sf"/>
</dbReference>